<dbReference type="HOGENOM" id="CLU_000445_90_10_11"/>
<dbReference type="Pfam" id="PF00072">
    <property type="entry name" value="Response_reg"/>
    <property type="match status" value="1"/>
</dbReference>
<keyword evidence="2" id="KW-0805">Transcription regulation</keyword>
<proteinExistence type="predicted"/>
<dbReference type="CDD" id="cd06170">
    <property type="entry name" value="LuxR_C_like"/>
    <property type="match status" value="1"/>
</dbReference>
<gene>
    <name evidence="5" type="ORF">HX89_03305</name>
</gene>
<dbReference type="GeneID" id="41840242"/>
<dbReference type="InterPro" id="IPR016032">
    <property type="entry name" value="Sig_transdc_resp-reg_C-effctor"/>
</dbReference>
<dbReference type="Gene3D" id="3.40.50.2300">
    <property type="match status" value="1"/>
</dbReference>
<dbReference type="GO" id="GO:0006355">
    <property type="term" value="P:regulation of DNA-templated transcription"/>
    <property type="evidence" value="ECO:0007669"/>
    <property type="project" value="InterPro"/>
</dbReference>
<dbReference type="PANTHER" id="PTHR43214:SF41">
    <property type="entry name" value="NITRATE_NITRITE RESPONSE REGULATOR PROTEIN NARP"/>
    <property type="match status" value="1"/>
</dbReference>
<dbReference type="PROSITE" id="PS00622">
    <property type="entry name" value="HTH_LUXR_1"/>
    <property type="match status" value="1"/>
</dbReference>
<dbReference type="InterPro" id="IPR039420">
    <property type="entry name" value="WalR-like"/>
</dbReference>
<reference evidence="5 6" key="1">
    <citation type="submission" date="2014-07" db="EMBL/GenBank/DDBJ databases">
        <title>Genome Sequencing of Dermacoccus nishinomiyaensis.</title>
        <authorList>
            <person name="Hong K.W."/>
            <person name="Chan K.G."/>
        </authorList>
    </citation>
    <scope>NUCLEOTIDE SEQUENCE [LARGE SCALE GENOMIC DNA]</scope>
    <source>
        <strain evidence="5 6">M25</strain>
    </source>
</reference>
<name>A0A075JEL3_9MICO</name>
<dbReference type="GO" id="GO:0000160">
    <property type="term" value="P:phosphorelay signal transduction system"/>
    <property type="evidence" value="ECO:0007669"/>
    <property type="project" value="InterPro"/>
</dbReference>
<evidence type="ECO:0000256" key="1">
    <source>
        <dbReference type="ARBA" id="ARBA00022553"/>
    </source>
</evidence>
<evidence type="ECO:0000256" key="4">
    <source>
        <dbReference type="ARBA" id="ARBA00023163"/>
    </source>
</evidence>
<dbReference type="PROSITE" id="PS50110">
    <property type="entry name" value="RESPONSE_REGULATORY"/>
    <property type="match status" value="1"/>
</dbReference>
<dbReference type="KEGG" id="dni:HX89_03305"/>
<dbReference type="RefSeq" id="WP_038570324.1">
    <property type="nucleotide sequence ID" value="NZ_CP008889.1"/>
</dbReference>
<dbReference type="GO" id="GO:0003677">
    <property type="term" value="F:DNA binding"/>
    <property type="evidence" value="ECO:0007669"/>
    <property type="project" value="UniProtKB-KW"/>
</dbReference>
<organism evidence="5 6">
    <name type="scientific">Dermacoccus nishinomiyaensis</name>
    <dbReference type="NCBI Taxonomy" id="1274"/>
    <lineage>
        <taxon>Bacteria</taxon>
        <taxon>Bacillati</taxon>
        <taxon>Actinomycetota</taxon>
        <taxon>Actinomycetes</taxon>
        <taxon>Micrococcales</taxon>
        <taxon>Dermacoccaceae</taxon>
        <taxon>Dermacoccus</taxon>
    </lineage>
</organism>
<dbReference type="STRING" id="1274.HX89_03305"/>
<protein>
    <submittedName>
        <fullName evidence="5">Response regulator receiver protein</fullName>
    </submittedName>
</protein>
<dbReference type="InterPro" id="IPR011006">
    <property type="entry name" value="CheY-like_superfamily"/>
</dbReference>
<dbReference type="SUPFAM" id="SSF52172">
    <property type="entry name" value="CheY-like"/>
    <property type="match status" value="1"/>
</dbReference>
<sequence>MNDSSREPQARVMIVDDHPMWRDAVERDLVARGYDVVATAGSVREAVDRARATRPDLVLMDMNLPDGNGADATSAIMLTLAEVKVLVLSASSARSDVLDAVKVGASGYLLKSASAAELVDAVEATLRGDAVFTPELAGLVLAHLRGRVDTTDDPASALTPRESEVLRMVAKGLASKQIASRLGLSSRTVDNHVAATLRKLHLANRVELTRFALENGLD</sequence>
<dbReference type="CDD" id="cd17535">
    <property type="entry name" value="REC_NarL-like"/>
    <property type="match status" value="1"/>
</dbReference>
<keyword evidence="4" id="KW-0804">Transcription</keyword>
<accession>A0A075JEL3</accession>
<dbReference type="InterPro" id="IPR001789">
    <property type="entry name" value="Sig_transdc_resp-reg_receiver"/>
</dbReference>
<evidence type="ECO:0000256" key="3">
    <source>
        <dbReference type="ARBA" id="ARBA00023125"/>
    </source>
</evidence>
<dbReference type="InterPro" id="IPR000792">
    <property type="entry name" value="Tscrpt_reg_LuxR_C"/>
</dbReference>
<dbReference type="SMART" id="SM00448">
    <property type="entry name" value="REC"/>
    <property type="match status" value="1"/>
</dbReference>
<dbReference type="PANTHER" id="PTHR43214">
    <property type="entry name" value="TWO-COMPONENT RESPONSE REGULATOR"/>
    <property type="match status" value="1"/>
</dbReference>
<dbReference type="OrthoDB" id="9808843at2"/>
<keyword evidence="3" id="KW-0238">DNA-binding</keyword>
<dbReference type="Pfam" id="PF00196">
    <property type="entry name" value="GerE"/>
    <property type="match status" value="1"/>
</dbReference>
<evidence type="ECO:0000313" key="6">
    <source>
        <dbReference type="Proteomes" id="UP000027986"/>
    </source>
</evidence>
<dbReference type="PROSITE" id="PS50043">
    <property type="entry name" value="HTH_LUXR_2"/>
    <property type="match status" value="1"/>
</dbReference>
<dbReference type="Proteomes" id="UP000027986">
    <property type="component" value="Chromosome"/>
</dbReference>
<keyword evidence="6" id="KW-1185">Reference proteome</keyword>
<dbReference type="eggNOG" id="COG2197">
    <property type="taxonomic scope" value="Bacteria"/>
</dbReference>
<dbReference type="AlphaFoldDB" id="A0A075JEL3"/>
<evidence type="ECO:0000256" key="2">
    <source>
        <dbReference type="ARBA" id="ARBA00023015"/>
    </source>
</evidence>
<dbReference type="SMART" id="SM00421">
    <property type="entry name" value="HTH_LUXR"/>
    <property type="match status" value="1"/>
</dbReference>
<evidence type="ECO:0000313" key="5">
    <source>
        <dbReference type="EMBL" id="AIF40140.1"/>
    </source>
</evidence>
<dbReference type="InterPro" id="IPR058245">
    <property type="entry name" value="NreC/VraR/RcsB-like_REC"/>
</dbReference>
<dbReference type="SUPFAM" id="SSF46894">
    <property type="entry name" value="C-terminal effector domain of the bipartite response regulators"/>
    <property type="match status" value="1"/>
</dbReference>
<dbReference type="PRINTS" id="PR00038">
    <property type="entry name" value="HTHLUXR"/>
</dbReference>
<keyword evidence="1" id="KW-0597">Phosphoprotein</keyword>
<dbReference type="EMBL" id="CP008889">
    <property type="protein sequence ID" value="AIF40140.1"/>
    <property type="molecule type" value="Genomic_DNA"/>
</dbReference>